<accession>A0ABS5NSK9</accession>
<dbReference type="Gene3D" id="1.10.357.10">
    <property type="entry name" value="Tetracycline Repressor, domain 2"/>
    <property type="match status" value="1"/>
</dbReference>
<dbReference type="InterPro" id="IPR036271">
    <property type="entry name" value="Tet_transcr_reg_TetR-rel_C_sf"/>
</dbReference>
<dbReference type="RefSeq" id="WP_213102304.1">
    <property type="nucleotide sequence ID" value="NZ_JAGYPM010000003.1"/>
</dbReference>
<comment type="caution">
    <text evidence="1">The sequence shown here is derived from an EMBL/GenBank/DDBJ whole genome shotgun (WGS) entry which is preliminary data.</text>
</comment>
<evidence type="ECO:0008006" key="3">
    <source>
        <dbReference type="Google" id="ProtNLM"/>
    </source>
</evidence>
<gene>
    <name evidence="1" type="ORF">KHA94_11535</name>
</gene>
<dbReference type="Proteomes" id="UP000681027">
    <property type="component" value="Unassembled WGS sequence"/>
</dbReference>
<proteinExistence type="predicted"/>
<evidence type="ECO:0000313" key="2">
    <source>
        <dbReference type="Proteomes" id="UP000681027"/>
    </source>
</evidence>
<dbReference type="SUPFAM" id="SSF48498">
    <property type="entry name" value="Tetracyclin repressor-like, C-terminal domain"/>
    <property type="match status" value="1"/>
</dbReference>
<keyword evidence="2" id="KW-1185">Reference proteome</keyword>
<name>A0ABS5NSK9_9BACI</name>
<evidence type="ECO:0000313" key="1">
    <source>
        <dbReference type="EMBL" id="MBS4190815.1"/>
    </source>
</evidence>
<protein>
    <recommendedName>
        <fullName evidence="3">TetR family transcriptional regulator</fullName>
    </recommendedName>
</protein>
<sequence length="66" mass="7629">MLQEGKDSGEFLTTFNNDLIARLFWSIINGISFQYATMDQDNPYEQVVEEGKKMFINYLIKNTSVA</sequence>
<reference evidence="1 2" key="1">
    <citation type="submission" date="2021-05" db="EMBL/GenBank/DDBJ databases">
        <title>Novel Bacillus species.</title>
        <authorList>
            <person name="Liu G."/>
        </authorList>
    </citation>
    <scope>NUCLEOTIDE SEQUENCE [LARGE SCALE GENOMIC DNA]</scope>
    <source>
        <strain evidence="1 2">FJAT-49705</strain>
    </source>
</reference>
<organism evidence="1 2">
    <name type="scientific">Cytobacillus citreus</name>
    <dbReference type="NCBI Taxonomy" id="2833586"/>
    <lineage>
        <taxon>Bacteria</taxon>
        <taxon>Bacillati</taxon>
        <taxon>Bacillota</taxon>
        <taxon>Bacilli</taxon>
        <taxon>Bacillales</taxon>
        <taxon>Bacillaceae</taxon>
        <taxon>Cytobacillus</taxon>
    </lineage>
</organism>
<dbReference type="EMBL" id="JAGYPM010000003">
    <property type="protein sequence ID" value="MBS4190815.1"/>
    <property type="molecule type" value="Genomic_DNA"/>
</dbReference>